<comment type="caution">
    <text evidence="3">The sequence shown here is derived from an EMBL/GenBank/DDBJ whole genome shotgun (WGS) entry which is preliminary data.</text>
</comment>
<organism evidence="3 4">
    <name type="scientific">Seleniivibrio woodruffii</name>
    <dbReference type="NCBI Taxonomy" id="1078050"/>
    <lineage>
        <taxon>Bacteria</taxon>
        <taxon>Pseudomonadati</taxon>
        <taxon>Deferribacterota</taxon>
        <taxon>Deferribacteres</taxon>
        <taxon>Deferribacterales</taxon>
        <taxon>Geovibrionaceae</taxon>
        <taxon>Seleniivibrio</taxon>
    </lineage>
</organism>
<reference evidence="3 4" key="1">
    <citation type="submission" date="2019-03" db="EMBL/GenBank/DDBJ databases">
        <title>Genomic Encyclopedia of Type Strains, Phase IV (KMG-IV): sequencing the most valuable type-strain genomes for metagenomic binning, comparative biology and taxonomic classification.</title>
        <authorList>
            <person name="Goeker M."/>
        </authorList>
    </citation>
    <scope>NUCLEOTIDE SEQUENCE [LARGE SCALE GENOMIC DNA]</scope>
    <source>
        <strain evidence="3 4">DSM 24984</strain>
    </source>
</reference>
<proteinExistence type="predicted"/>
<evidence type="ECO:0000313" key="4">
    <source>
        <dbReference type="Proteomes" id="UP000294614"/>
    </source>
</evidence>
<dbReference type="PANTHER" id="PTHR43648">
    <property type="entry name" value="ELECTRON TRANSFER FLAVOPROTEIN BETA SUBUNIT LYSINE METHYLTRANSFERASE"/>
    <property type="match status" value="1"/>
</dbReference>
<dbReference type="RefSeq" id="WP_132873799.1">
    <property type="nucleotide sequence ID" value="NZ_SMGG01000004.1"/>
</dbReference>
<protein>
    <submittedName>
        <fullName evidence="3">Ribosomal protein L11 methyltransferase</fullName>
    </submittedName>
</protein>
<evidence type="ECO:0000313" key="3">
    <source>
        <dbReference type="EMBL" id="TCK60942.1"/>
    </source>
</evidence>
<gene>
    <name evidence="3" type="ORF">C8D98_1823</name>
</gene>
<dbReference type="InterPro" id="IPR029063">
    <property type="entry name" value="SAM-dependent_MTases_sf"/>
</dbReference>
<dbReference type="EMBL" id="SMGG01000004">
    <property type="protein sequence ID" value="TCK60942.1"/>
    <property type="molecule type" value="Genomic_DNA"/>
</dbReference>
<keyword evidence="3" id="KW-0689">Ribosomal protein</keyword>
<dbReference type="GO" id="GO:0005840">
    <property type="term" value="C:ribosome"/>
    <property type="evidence" value="ECO:0007669"/>
    <property type="project" value="UniProtKB-KW"/>
</dbReference>
<dbReference type="PANTHER" id="PTHR43648:SF1">
    <property type="entry name" value="ELECTRON TRANSFER FLAVOPROTEIN BETA SUBUNIT LYSINE METHYLTRANSFERASE"/>
    <property type="match status" value="1"/>
</dbReference>
<dbReference type="Gene3D" id="3.40.50.150">
    <property type="entry name" value="Vaccinia Virus protein VP39"/>
    <property type="match status" value="1"/>
</dbReference>
<name>A0A4R1K991_9BACT</name>
<dbReference type="Proteomes" id="UP000294614">
    <property type="component" value="Unassembled WGS sequence"/>
</dbReference>
<dbReference type="GO" id="GO:0008276">
    <property type="term" value="F:protein methyltransferase activity"/>
    <property type="evidence" value="ECO:0007669"/>
    <property type="project" value="TreeGrafter"/>
</dbReference>
<keyword evidence="3" id="KW-0687">Ribonucleoprotein</keyword>
<dbReference type="Pfam" id="PF06325">
    <property type="entry name" value="PrmA"/>
    <property type="match status" value="1"/>
</dbReference>
<dbReference type="AlphaFoldDB" id="A0A4R1K991"/>
<evidence type="ECO:0000256" key="2">
    <source>
        <dbReference type="ARBA" id="ARBA00022679"/>
    </source>
</evidence>
<accession>A0A4R1K991</accession>
<dbReference type="CDD" id="cd02440">
    <property type="entry name" value="AdoMet_MTases"/>
    <property type="match status" value="1"/>
</dbReference>
<keyword evidence="4" id="KW-1185">Reference proteome</keyword>
<dbReference type="InterPro" id="IPR050078">
    <property type="entry name" value="Ribosomal_L11_MeTrfase_PrmA"/>
</dbReference>
<dbReference type="GO" id="GO:0032259">
    <property type="term" value="P:methylation"/>
    <property type="evidence" value="ECO:0007669"/>
    <property type="project" value="UniProtKB-KW"/>
</dbReference>
<dbReference type="SUPFAM" id="SSF53335">
    <property type="entry name" value="S-adenosyl-L-methionine-dependent methyltransferases"/>
    <property type="match status" value="1"/>
</dbReference>
<evidence type="ECO:0000256" key="1">
    <source>
        <dbReference type="ARBA" id="ARBA00022603"/>
    </source>
</evidence>
<dbReference type="OrthoDB" id="9785995at2"/>
<sequence>MYEYRFKQLSEESVTILEDMGIYPIEEDFKGQELCFVVYFGDGLEDIIKDEWYQKVEVEETGWDTKWKEFIKPGNLTDSLKYVFDLDAVSDSGTIIINPAMAFGTGTHATTRCAARLLEDVVSGKNVADVGCGSGILAIAAAKRGAKDVYAFDIDPEALDNTLENIERNHVNVKAWTGDIDSLTEKVDVIVANIITSVLKVIHPPVLEMKPEYIVYSGILAEEYEEFMKEIDIKDYDIVRTVNEAEWCGVLLKCRSQQ</sequence>
<keyword evidence="2 3" id="KW-0808">Transferase</keyword>
<keyword evidence="1 3" id="KW-0489">Methyltransferase</keyword>